<evidence type="ECO:0000259" key="4">
    <source>
        <dbReference type="Pfam" id="PF00808"/>
    </source>
</evidence>
<evidence type="ECO:0000313" key="6">
    <source>
        <dbReference type="Proteomes" id="UP000316621"/>
    </source>
</evidence>
<accession>A0A4Y7I5J7</accession>
<keyword evidence="2" id="KW-0539">Nucleus</keyword>
<keyword evidence="6" id="KW-1185">Reference proteome</keyword>
<dbReference type="STRING" id="3469.A0A4Y7I5J7"/>
<organism evidence="5 6">
    <name type="scientific">Papaver somniferum</name>
    <name type="common">Opium poppy</name>
    <dbReference type="NCBI Taxonomy" id="3469"/>
    <lineage>
        <taxon>Eukaryota</taxon>
        <taxon>Viridiplantae</taxon>
        <taxon>Streptophyta</taxon>
        <taxon>Embryophyta</taxon>
        <taxon>Tracheophyta</taxon>
        <taxon>Spermatophyta</taxon>
        <taxon>Magnoliopsida</taxon>
        <taxon>Ranunculales</taxon>
        <taxon>Papaveraceae</taxon>
        <taxon>Papaveroideae</taxon>
        <taxon>Papaver</taxon>
    </lineage>
</organism>
<evidence type="ECO:0000256" key="3">
    <source>
        <dbReference type="SAM" id="MobiDB-lite"/>
    </source>
</evidence>
<name>A0A4Y7I5J7_PAPSO</name>
<comment type="subcellular location">
    <subcellularLocation>
        <location evidence="1">Nucleus</location>
    </subcellularLocation>
</comment>
<dbReference type="InterPro" id="IPR009072">
    <property type="entry name" value="Histone-fold"/>
</dbReference>
<evidence type="ECO:0000256" key="1">
    <source>
        <dbReference type="ARBA" id="ARBA00004123"/>
    </source>
</evidence>
<feature type="region of interest" description="Disordered" evidence="3">
    <location>
        <begin position="95"/>
        <end position="127"/>
    </location>
</feature>
<evidence type="ECO:0000313" key="5">
    <source>
        <dbReference type="EMBL" id="RZC44064.1"/>
    </source>
</evidence>
<dbReference type="GO" id="GO:0000976">
    <property type="term" value="F:transcription cis-regulatory region binding"/>
    <property type="evidence" value="ECO:0007669"/>
    <property type="project" value="TreeGrafter"/>
</dbReference>
<feature type="compositionally biased region" description="Basic and acidic residues" evidence="3">
    <location>
        <begin position="116"/>
        <end position="127"/>
    </location>
</feature>
<dbReference type="GO" id="GO:0006355">
    <property type="term" value="P:regulation of DNA-templated transcription"/>
    <property type="evidence" value="ECO:0007669"/>
    <property type="project" value="TreeGrafter"/>
</dbReference>
<dbReference type="OMA" id="TIRPEFP"/>
<gene>
    <name evidence="5" type="ORF">C5167_037009</name>
</gene>
<dbReference type="Pfam" id="PF00808">
    <property type="entry name" value="CBFD_NFYB_HMF"/>
    <property type="match status" value="1"/>
</dbReference>
<dbReference type="PANTHER" id="PTHR10252">
    <property type="entry name" value="HISTONE-LIKE TRANSCRIPTION FACTOR CCAAT-RELATED"/>
    <property type="match status" value="1"/>
</dbReference>
<reference evidence="5 6" key="1">
    <citation type="journal article" date="2018" name="Science">
        <title>The opium poppy genome and morphinan production.</title>
        <authorList>
            <person name="Guo L."/>
            <person name="Winzer T."/>
            <person name="Yang X."/>
            <person name="Li Y."/>
            <person name="Ning Z."/>
            <person name="He Z."/>
            <person name="Teodor R."/>
            <person name="Lu Y."/>
            <person name="Bowser T.A."/>
            <person name="Graham I.A."/>
            <person name="Ye K."/>
        </authorList>
    </citation>
    <scope>NUCLEOTIDE SEQUENCE [LARGE SCALE GENOMIC DNA]</scope>
    <source>
        <strain evidence="6">cv. HN1</strain>
        <tissue evidence="5">Leaves</tissue>
    </source>
</reference>
<dbReference type="PANTHER" id="PTHR10252:SF54">
    <property type="entry name" value="CHROMATIN ACCESSIBILITY COMPLEX PROTEIN 1"/>
    <property type="match status" value="1"/>
</dbReference>
<dbReference type="AlphaFoldDB" id="A0A4Y7I5J7"/>
<dbReference type="CDD" id="cd22929">
    <property type="entry name" value="HFD_POLE4-like"/>
    <property type="match status" value="1"/>
</dbReference>
<sequence length="145" mass="16607">MAEAVEVVEIEEGEEETRESLKSVFPLSRIKKIMKIDQEINKINSEALHLVSLSTDLFLQFLTEKSTRVVIEKKRKTIKLEHLRIAAKRHQPTSDFLLDSLPMPESNPSVGAAPQKRSESHLEKPLRVGTRRIDQFFKKSVVDES</sequence>
<dbReference type="SUPFAM" id="SSF47113">
    <property type="entry name" value="Histone-fold"/>
    <property type="match status" value="1"/>
</dbReference>
<dbReference type="GO" id="GO:0046982">
    <property type="term" value="F:protein heterodimerization activity"/>
    <property type="evidence" value="ECO:0007669"/>
    <property type="project" value="InterPro"/>
</dbReference>
<dbReference type="InterPro" id="IPR050568">
    <property type="entry name" value="Transcr_DNA_Rep_Reg"/>
</dbReference>
<dbReference type="Gramene" id="RZC44064">
    <property type="protein sequence ID" value="RZC44064"/>
    <property type="gene ID" value="C5167_037009"/>
</dbReference>
<evidence type="ECO:0000256" key="2">
    <source>
        <dbReference type="ARBA" id="ARBA00023242"/>
    </source>
</evidence>
<protein>
    <recommendedName>
        <fullName evidence="4">Transcription factor CBF/NF-Y/archaeal histone domain-containing protein</fullName>
    </recommendedName>
</protein>
<dbReference type="InterPro" id="IPR003958">
    <property type="entry name" value="CBFA_NFYB_domain"/>
</dbReference>
<dbReference type="OrthoDB" id="636685at2759"/>
<dbReference type="Proteomes" id="UP000316621">
    <property type="component" value="Chromosome 1"/>
</dbReference>
<proteinExistence type="predicted"/>
<feature type="domain" description="Transcription factor CBF/NF-Y/archaeal histone" evidence="4">
    <location>
        <begin position="25"/>
        <end position="86"/>
    </location>
</feature>
<dbReference type="EMBL" id="CM010715">
    <property type="protein sequence ID" value="RZC44064.1"/>
    <property type="molecule type" value="Genomic_DNA"/>
</dbReference>
<dbReference type="GO" id="GO:0005634">
    <property type="term" value="C:nucleus"/>
    <property type="evidence" value="ECO:0007669"/>
    <property type="project" value="UniProtKB-SubCell"/>
</dbReference>
<dbReference type="Gene3D" id="1.10.20.10">
    <property type="entry name" value="Histone, subunit A"/>
    <property type="match status" value="1"/>
</dbReference>